<sequence>MTVCHVLVVFTLQVGTAVAEDGARPGAAATQRLGNTPVDINSPPAYEPETDALGPEMDLGVSQDLRRLGLKPGLPEHEPAGMAAADATGAPVLELSVEQAVLKGLQNNRGLLVEQLNPVITGTFEDIERAVFDPVVFAEFGYDREAVQQSDRATQQTFAVEGFGSDAAVGVRQSLPTGTDIELSLSQNRTDSDRTQRQYGTRAGITVTQALLRGAGIDANLASVRQAEVDTLLSVYELHGFTETLVADIESTYWDYVLAQRRIEIFNKALEVAKQQLDETEQRIRVGQLSETEESSARAEVALRQQDLIDARSELEKTRLQLLQLTNPKTATGWQQRIRATADPQITAVPLDSPDERLALAMRMRPELNQARLDIERGRLQVVETRNGLLPQLDVFLTLGKSSFSNSFNRSFDDFDGPSYDGGVGVNFEFPVRNRAAEARYRSARATRDQAELSLKNLAQLVSLDIRTAFVEVQRTRQQISASTATRELQEQVLETEQVRFRVGESTSFDVALAQRDLIESQIGEVEARVAHRKALIELYRLEGSLLERRGIDLPGSDKINISTAGP</sequence>
<evidence type="ECO:0000256" key="4">
    <source>
        <dbReference type="ARBA" id="ARBA00022452"/>
    </source>
</evidence>
<dbReference type="Pfam" id="PF02321">
    <property type="entry name" value="OEP"/>
    <property type="match status" value="2"/>
</dbReference>
<organism evidence="10 11">
    <name type="scientific">Methylohalomonas lacus</name>
    <dbReference type="NCBI Taxonomy" id="398773"/>
    <lineage>
        <taxon>Bacteria</taxon>
        <taxon>Pseudomonadati</taxon>
        <taxon>Pseudomonadota</taxon>
        <taxon>Gammaproteobacteria</taxon>
        <taxon>Methylohalomonadales</taxon>
        <taxon>Methylohalomonadaceae</taxon>
        <taxon>Methylohalomonas</taxon>
    </lineage>
</organism>
<comment type="similarity">
    <text evidence="2">Belongs to the outer membrane factor (OMF) (TC 1.B.17) family.</text>
</comment>
<dbReference type="GO" id="GO:0015562">
    <property type="term" value="F:efflux transmembrane transporter activity"/>
    <property type="evidence" value="ECO:0007669"/>
    <property type="project" value="InterPro"/>
</dbReference>
<evidence type="ECO:0000256" key="9">
    <source>
        <dbReference type="SAM" id="MobiDB-lite"/>
    </source>
</evidence>
<protein>
    <submittedName>
        <fullName evidence="10">Outer membrane protein TolC</fullName>
    </submittedName>
</protein>
<evidence type="ECO:0000256" key="7">
    <source>
        <dbReference type="ARBA" id="ARBA00023237"/>
    </source>
</evidence>
<dbReference type="PANTHER" id="PTHR30026:SF20">
    <property type="entry name" value="OUTER MEMBRANE PROTEIN TOLC"/>
    <property type="match status" value="1"/>
</dbReference>
<keyword evidence="6" id="KW-0472">Membrane</keyword>
<reference evidence="10" key="1">
    <citation type="submission" date="2022-08" db="EMBL/GenBank/DDBJ databases">
        <title>Genomic Encyclopedia of Type Strains, Phase III (KMG-III): the genomes of soil and plant-associated and newly described type strains.</title>
        <authorList>
            <person name="Whitman W."/>
        </authorList>
    </citation>
    <scope>NUCLEOTIDE SEQUENCE</scope>
    <source>
        <strain evidence="10">HMT 1</strain>
    </source>
</reference>
<evidence type="ECO:0000313" key="11">
    <source>
        <dbReference type="Proteomes" id="UP001204445"/>
    </source>
</evidence>
<evidence type="ECO:0000256" key="2">
    <source>
        <dbReference type="ARBA" id="ARBA00007613"/>
    </source>
</evidence>
<evidence type="ECO:0000256" key="6">
    <source>
        <dbReference type="ARBA" id="ARBA00023136"/>
    </source>
</evidence>
<evidence type="ECO:0000256" key="3">
    <source>
        <dbReference type="ARBA" id="ARBA00022448"/>
    </source>
</evidence>
<dbReference type="SUPFAM" id="SSF56954">
    <property type="entry name" value="Outer membrane efflux proteins (OEP)"/>
    <property type="match status" value="1"/>
</dbReference>
<evidence type="ECO:0000256" key="5">
    <source>
        <dbReference type="ARBA" id="ARBA00022692"/>
    </source>
</evidence>
<feature type="coiled-coil region" evidence="8">
    <location>
        <begin position="434"/>
        <end position="461"/>
    </location>
</feature>
<dbReference type="InterPro" id="IPR051906">
    <property type="entry name" value="TolC-like"/>
</dbReference>
<dbReference type="Gene3D" id="1.20.1600.10">
    <property type="entry name" value="Outer membrane efflux proteins (OEP)"/>
    <property type="match status" value="1"/>
</dbReference>
<accession>A0AAE3L2C1</accession>
<keyword evidence="5" id="KW-0812">Transmembrane</keyword>
<dbReference type="RefSeq" id="WP_259056890.1">
    <property type="nucleotide sequence ID" value="NZ_JANUCT010000019.1"/>
</dbReference>
<dbReference type="GO" id="GO:1990281">
    <property type="term" value="C:efflux pump complex"/>
    <property type="evidence" value="ECO:0007669"/>
    <property type="project" value="TreeGrafter"/>
</dbReference>
<name>A0AAE3L2C1_9GAMM</name>
<dbReference type="PANTHER" id="PTHR30026">
    <property type="entry name" value="OUTER MEMBRANE PROTEIN TOLC"/>
    <property type="match status" value="1"/>
</dbReference>
<dbReference type="AlphaFoldDB" id="A0AAE3L2C1"/>
<dbReference type="Proteomes" id="UP001204445">
    <property type="component" value="Unassembled WGS sequence"/>
</dbReference>
<evidence type="ECO:0000256" key="1">
    <source>
        <dbReference type="ARBA" id="ARBA00004442"/>
    </source>
</evidence>
<proteinExistence type="inferred from homology"/>
<evidence type="ECO:0000313" key="10">
    <source>
        <dbReference type="EMBL" id="MCS3904271.1"/>
    </source>
</evidence>
<comment type="subcellular location">
    <subcellularLocation>
        <location evidence="1">Cell outer membrane</location>
    </subcellularLocation>
</comment>
<evidence type="ECO:0000256" key="8">
    <source>
        <dbReference type="SAM" id="Coils"/>
    </source>
</evidence>
<keyword evidence="3" id="KW-0813">Transport</keyword>
<keyword evidence="11" id="KW-1185">Reference proteome</keyword>
<dbReference type="EMBL" id="JANUCT010000019">
    <property type="protein sequence ID" value="MCS3904271.1"/>
    <property type="molecule type" value="Genomic_DNA"/>
</dbReference>
<dbReference type="GO" id="GO:0015288">
    <property type="term" value="F:porin activity"/>
    <property type="evidence" value="ECO:0007669"/>
    <property type="project" value="TreeGrafter"/>
</dbReference>
<dbReference type="GO" id="GO:0009279">
    <property type="term" value="C:cell outer membrane"/>
    <property type="evidence" value="ECO:0007669"/>
    <property type="project" value="UniProtKB-SubCell"/>
</dbReference>
<dbReference type="InterPro" id="IPR003423">
    <property type="entry name" value="OMP_efflux"/>
</dbReference>
<comment type="caution">
    <text evidence="10">The sequence shown here is derived from an EMBL/GenBank/DDBJ whole genome shotgun (WGS) entry which is preliminary data.</text>
</comment>
<keyword evidence="7" id="KW-0998">Cell outer membrane</keyword>
<gene>
    <name evidence="10" type="ORF">J2T55_002307</name>
</gene>
<keyword evidence="4" id="KW-1134">Transmembrane beta strand</keyword>
<keyword evidence="8" id="KW-0175">Coiled coil</keyword>
<feature type="region of interest" description="Disordered" evidence="9">
    <location>
        <begin position="28"/>
        <end position="55"/>
    </location>
</feature>